<dbReference type="GO" id="GO:0005794">
    <property type="term" value="C:Golgi apparatus"/>
    <property type="evidence" value="ECO:0007669"/>
    <property type="project" value="TreeGrafter"/>
</dbReference>
<dbReference type="InterPro" id="IPR029962">
    <property type="entry name" value="TBL"/>
</dbReference>
<comment type="caution">
    <text evidence="3">The sequence shown here is derived from an EMBL/GenBank/DDBJ whole genome shotgun (WGS) entry which is preliminary data.</text>
</comment>
<name>A0A2I0H1I4_PUNGR</name>
<dbReference type="GO" id="GO:0016413">
    <property type="term" value="F:O-acetyltransferase activity"/>
    <property type="evidence" value="ECO:0007669"/>
    <property type="project" value="InterPro"/>
</dbReference>
<dbReference type="Proteomes" id="UP000233551">
    <property type="component" value="Unassembled WGS sequence"/>
</dbReference>
<dbReference type="PANTHER" id="PTHR32285:SF11">
    <property type="entry name" value="PROTEIN TRICHOME BIREFRINGENCE-LIKE 34"/>
    <property type="match status" value="1"/>
</dbReference>
<evidence type="ECO:0000256" key="1">
    <source>
        <dbReference type="SAM" id="Phobius"/>
    </source>
</evidence>
<organism evidence="3 4">
    <name type="scientific">Punica granatum</name>
    <name type="common">Pomegranate</name>
    <dbReference type="NCBI Taxonomy" id="22663"/>
    <lineage>
        <taxon>Eukaryota</taxon>
        <taxon>Viridiplantae</taxon>
        <taxon>Streptophyta</taxon>
        <taxon>Embryophyta</taxon>
        <taxon>Tracheophyta</taxon>
        <taxon>Spermatophyta</taxon>
        <taxon>Magnoliopsida</taxon>
        <taxon>eudicotyledons</taxon>
        <taxon>Gunneridae</taxon>
        <taxon>Pentapetalae</taxon>
        <taxon>rosids</taxon>
        <taxon>malvids</taxon>
        <taxon>Myrtales</taxon>
        <taxon>Lythraceae</taxon>
        <taxon>Punica</taxon>
    </lineage>
</organism>
<feature type="domain" description="Trichome birefringence-like N-terminal" evidence="2">
    <location>
        <begin position="75"/>
        <end position="128"/>
    </location>
</feature>
<accession>A0A2I0H1I4</accession>
<keyword evidence="1" id="KW-0812">Transmembrane</keyword>
<proteinExistence type="predicted"/>
<evidence type="ECO:0000259" key="2">
    <source>
        <dbReference type="Pfam" id="PF14416"/>
    </source>
</evidence>
<feature type="transmembrane region" description="Helical" evidence="1">
    <location>
        <begin position="23"/>
        <end position="42"/>
    </location>
</feature>
<keyword evidence="1" id="KW-1133">Transmembrane helix</keyword>
<evidence type="ECO:0000313" key="4">
    <source>
        <dbReference type="Proteomes" id="UP000233551"/>
    </source>
</evidence>
<dbReference type="PANTHER" id="PTHR32285">
    <property type="entry name" value="PROTEIN TRICHOME BIREFRINGENCE-LIKE 9-RELATED"/>
    <property type="match status" value="1"/>
</dbReference>
<reference evidence="3 4" key="1">
    <citation type="submission" date="2017-11" db="EMBL/GenBank/DDBJ databases">
        <title>De-novo sequencing of pomegranate (Punica granatum L.) genome.</title>
        <authorList>
            <person name="Akparov Z."/>
            <person name="Amiraslanov A."/>
            <person name="Hajiyeva S."/>
            <person name="Abbasov M."/>
            <person name="Kaur K."/>
            <person name="Hamwieh A."/>
            <person name="Solovyev V."/>
            <person name="Salamov A."/>
            <person name="Braich B."/>
            <person name="Kosarev P."/>
            <person name="Mahmoud A."/>
            <person name="Hajiyev E."/>
            <person name="Babayeva S."/>
            <person name="Izzatullayeva V."/>
            <person name="Mammadov A."/>
            <person name="Mammadov A."/>
            <person name="Sharifova S."/>
            <person name="Ojaghi J."/>
            <person name="Eynullazada K."/>
            <person name="Bayramov B."/>
            <person name="Abdulazimova A."/>
            <person name="Shahmuradov I."/>
        </authorList>
    </citation>
    <scope>NUCLEOTIDE SEQUENCE [LARGE SCALE GENOMIC DNA]</scope>
    <source>
        <strain evidence="4">cv. AG2017</strain>
        <tissue evidence="3">Leaf</tissue>
    </source>
</reference>
<gene>
    <name evidence="3" type="ORF">CRG98_049946</name>
</gene>
<dbReference type="InterPro" id="IPR025846">
    <property type="entry name" value="TBL_N"/>
</dbReference>
<dbReference type="EMBL" id="PGOL01043878">
    <property type="protein sequence ID" value="PKH89609.1"/>
    <property type="molecule type" value="Genomic_DNA"/>
</dbReference>
<keyword evidence="4" id="KW-1185">Reference proteome</keyword>
<sequence length="150" mass="16971">MASKLPLTVQGGAAAWGTIRGSFHSLMALLIAALMLAIIYLARDAEPPPSEEEARVAAEEVGRVNSVGRAGRKGECDLFSGRWVYDNVSYPLYKEKECKFMSDQLACEKYGRKDLSYQHWRWQPHDCDLPRYFHILLSILEFLGHTSPPR</sequence>
<dbReference type="Pfam" id="PF14416">
    <property type="entry name" value="PMR5N"/>
    <property type="match status" value="1"/>
</dbReference>
<protein>
    <recommendedName>
        <fullName evidence="2">Trichome birefringence-like N-terminal domain-containing protein</fullName>
    </recommendedName>
</protein>
<keyword evidence="1" id="KW-0472">Membrane</keyword>
<dbReference type="AlphaFoldDB" id="A0A2I0H1I4"/>
<dbReference type="STRING" id="22663.A0A2I0H1I4"/>
<evidence type="ECO:0000313" key="3">
    <source>
        <dbReference type="EMBL" id="PKH89609.1"/>
    </source>
</evidence>